<feature type="transmembrane region" description="Helical" evidence="1">
    <location>
        <begin position="165"/>
        <end position="183"/>
    </location>
</feature>
<feature type="transmembrane region" description="Helical" evidence="1">
    <location>
        <begin position="20"/>
        <end position="41"/>
    </location>
</feature>
<evidence type="ECO:0008006" key="4">
    <source>
        <dbReference type="Google" id="ProtNLM"/>
    </source>
</evidence>
<dbReference type="eggNOG" id="COG1476">
    <property type="taxonomic scope" value="Bacteria"/>
</dbReference>
<dbReference type="EMBL" id="CP000517">
    <property type="protein sequence ID" value="ABX26496.1"/>
    <property type="molecule type" value="Genomic_DNA"/>
</dbReference>
<dbReference type="HOGENOM" id="CLU_1364740_0_0_9"/>
<keyword evidence="1" id="KW-0812">Transmembrane</keyword>
<dbReference type="KEGG" id="lhe:lhv_0254"/>
<accession>A8YXG5</accession>
<reference evidence="2 3" key="1">
    <citation type="journal article" date="2008" name="J. Bacteriol.">
        <title>Genome sequence of Lactobacillus helveticus: an organism distinguished by selective gene loss and IS element expansion.</title>
        <authorList>
            <person name="Callanan M."/>
            <person name="Kaleta P."/>
            <person name="O'Callaghan J."/>
            <person name="O'Sullivan O."/>
            <person name="Jordan K."/>
            <person name="McAuliffe O."/>
            <person name="Sangrador-Vegas A."/>
            <person name="Slattery L."/>
            <person name="Fitzgerald G.F."/>
            <person name="Beresford T."/>
            <person name="Ross R.P."/>
        </authorList>
    </citation>
    <scope>NUCLEOTIDE SEQUENCE [LARGE SCALE GENOMIC DNA]</scope>
    <source>
        <strain evidence="2 3">DPC 4571</strain>
    </source>
</reference>
<sequence>MILISFTHLGLFRLPLEMMVILGVIILLILVAIGVSFFIAADHQTKIYEELEYENCELSNEQAEQIRQAKRNFSKPYTNMIITATVLCILSAVPLLCGVFFTKMLNGSQMDHLMTGLVAGTLVLVAIGVFFFIKSNITMDSYNILLQTDDYTPKKKNGRRIMNKYAAIYWLTATMLYLGYSFLTNNWEHSWIIWPIAGILYGIIEKVLSLKNNDIAPE</sequence>
<keyword evidence="1" id="KW-0472">Membrane</keyword>
<feature type="transmembrane region" description="Helical" evidence="1">
    <location>
        <begin position="77"/>
        <end position="101"/>
    </location>
</feature>
<evidence type="ECO:0000256" key="1">
    <source>
        <dbReference type="SAM" id="Phobius"/>
    </source>
</evidence>
<dbReference type="Proteomes" id="UP000000790">
    <property type="component" value="Chromosome"/>
</dbReference>
<gene>
    <name evidence="2" type="ordered locus">lhv_0254</name>
</gene>
<feature type="transmembrane region" description="Helical" evidence="1">
    <location>
        <begin position="113"/>
        <end position="133"/>
    </location>
</feature>
<proteinExistence type="predicted"/>
<keyword evidence="1" id="KW-1133">Transmembrane helix</keyword>
<name>A8YXG5_LACH4</name>
<dbReference type="AlphaFoldDB" id="A8YXG5"/>
<evidence type="ECO:0000313" key="2">
    <source>
        <dbReference type="EMBL" id="ABX26496.1"/>
    </source>
</evidence>
<feature type="transmembrane region" description="Helical" evidence="1">
    <location>
        <begin position="189"/>
        <end position="208"/>
    </location>
</feature>
<organism evidence="2 3">
    <name type="scientific">Lactobacillus helveticus (strain DPC 4571)</name>
    <dbReference type="NCBI Taxonomy" id="405566"/>
    <lineage>
        <taxon>Bacteria</taxon>
        <taxon>Bacillati</taxon>
        <taxon>Bacillota</taxon>
        <taxon>Bacilli</taxon>
        <taxon>Lactobacillales</taxon>
        <taxon>Lactobacillaceae</taxon>
        <taxon>Lactobacillus</taxon>
    </lineage>
</organism>
<evidence type="ECO:0000313" key="3">
    <source>
        <dbReference type="Proteomes" id="UP000000790"/>
    </source>
</evidence>
<protein>
    <recommendedName>
        <fullName evidence="4">Beta-carotene 15,15'-monooxygenase</fullName>
    </recommendedName>
</protein>